<organism evidence="3 4">
    <name type="scientific">Gordonia asplenii</name>
    <dbReference type="NCBI Taxonomy" id="2725283"/>
    <lineage>
        <taxon>Bacteria</taxon>
        <taxon>Bacillati</taxon>
        <taxon>Actinomycetota</taxon>
        <taxon>Actinomycetes</taxon>
        <taxon>Mycobacteriales</taxon>
        <taxon>Gordoniaceae</taxon>
        <taxon>Gordonia</taxon>
    </lineage>
</organism>
<proteinExistence type="predicted"/>
<name>A0A848KYA6_9ACTN</name>
<feature type="compositionally biased region" description="Low complexity" evidence="1">
    <location>
        <begin position="478"/>
        <end position="497"/>
    </location>
</feature>
<evidence type="ECO:0000313" key="4">
    <source>
        <dbReference type="Proteomes" id="UP000550729"/>
    </source>
</evidence>
<reference evidence="3 4" key="1">
    <citation type="submission" date="2020-04" db="EMBL/GenBank/DDBJ databases">
        <title>Gordonia sp. nov. TBRC 11910.</title>
        <authorList>
            <person name="Suriyachadkun C."/>
        </authorList>
    </citation>
    <scope>NUCLEOTIDE SEQUENCE [LARGE SCALE GENOMIC DNA]</scope>
    <source>
        <strain evidence="3 4">TBRC 11910</strain>
    </source>
</reference>
<dbReference type="InterPro" id="IPR003615">
    <property type="entry name" value="HNH_nuc"/>
</dbReference>
<dbReference type="AlphaFoldDB" id="A0A848KYA6"/>
<accession>A0A848KYA6</accession>
<dbReference type="InterPro" id="IPR003870">
    <property type="entry name" value="DUF222"/>
</dbReference>
<protein>
    <submittedName>
        <fullName evidence="3">DUF222 domain-containing protein</fullName>
    </submittedName>
</protein>
<evidence type="ECO:0000259" key="2">
    <source>
        <dbReference type="SMART" id="SM00507"/>
    </source>
</evidence>
<keyword evidence="4" id="KW-1185">Reference proteome</keyword>
<gene>
    <name evidence="3" type="ORF">HH308_19175</name>
</gene>
<feature type="region of interest" description="Disordered" evidence="1">
    <location>
        <begin position="478"/>
        <end position="502"/>
    </location>
</feature>
<evidence type="ECO:0000313" key="3">
    <source>
        <dbReference type="EMBL" id="NMO03339.1"/>
    </source>
</evidence>
<dbReference type="EMBL" id="JABBNB010000022">
    <property type="protein sequence ID" value="NMO03339.1"/>
    <property type="molecule type" value="Genomic_DNA"/>
</dbReference>
<evidence type="ECO:0000256" key="1">
    <source>
        <dbReference type="SAM" id="MobiDB-lite"/>
    </source>
</evidence>
<dbReference type="RefSeq" id="WP_170195901.1">
    <property type="nucleotide sequence ID" value="NZ_JABBNB010000022.1"/>
</dbReference>
<dbReference type="Proteomes" id="UP000550729">
    <property type="component" value="Unassembled WGS sequence"/>
</dbReference>
<comment type="caution">
    <text evidence="3">The sequence shown here is derived from an EMBL/GenBank/DDBJ whole genome shotgun (WGS) entry which is preliminary data.</text>
</comment>
<feature type="domain" description="HNH nuclease" evidence="2">
    <location>
        <begin position="370"/>
        <end position="422"/>
    </location>
</feature>
<dbReference type="Pfam" id="PF02720">
    <property type="entry name" value="DUF222"/>
    <property type="match status" value="1"/>
</dbReference>
<sequence length="530" mass="56939">MCDVVDEARLGELPVDQLYELVEVSVDHVAASSTTELSQRELAALLYTQERIGRKLACVGLQRVREAQDRAAFTAVGFTTLRQFLSTGIRLGGGPASRRITAANAVSQRRAVTGQPLPPHRPCTAEAIADGAIGEDHVTVIESVMTKIPAAVGVDRIAQAEKELAANARLFNPTDLAKIGDRLLAHLDPDGRLTDDRDRQRQRGLTLCPQDQQLMSTLKGLLTPTVRAMLEVILSAWAAPGMNNPDDEEPVFGPGDDPQLDPQVLAEARARDTRTQAQRNHDALAAMLRYVLGHGALGRPDRLPAEVVVTTSLAELANVAGFGYTATGTDIPVGDLVEIAAQAGVWLEVFADHTQEVLYLGRANRFASKAQRLALFGRDRGCTAPLCSVPFAHTEAHHAPDWAKNGHTDIDKLGAACGRHNRMVGSRPGQWETRVLDAGPHSGRMGWRPAGSDGPWQVNPVHRIDLPVEPIAVADPPTTGPAAAAPTAATMPGPHTTRVSSGGSAVERFLRYMTVLHRADITVQSVRLQT</sequence>
<dbReference type="SMART" id="SM00507">
    <property type="entry name" value="HNHc"/>
    <property type="match status" value="1"/>
</dbReference>